<organism evidence="2 3">
    <name type="scientific">Mycena citricolor</name>
    <dbReference type="NCBI Taxonomy" id="2018698"/>
    <lineage>
        <taxon>Eukaryota</taxon>
        <taxon>Fungi</taxon>
        <taxon>Dikarya</taxon>
        <taxon>Basidiomycota</taxon>
        <taxon>Agaricomycotina</taxon>
        <taxon>Agaricomycetes</taxon>
        <taxon>Agaricomycetidae</taxon>
        <taxon>Agaricales</taxon>
        <taxon>Marasmiineae</taxon>
        <taxon>Mycenaceae</taxon>
        <taxon>Mycena</taxon>
    </lineage>
</organism>
<comment type="caution">
    <text evidence="2">The sequence shown here is derived from an EMBL/GenBank/DDBJ whole genome shotgun (WGS) entry which is preliminary data.</text>
</comment>
<dbReference type="EMBL" id="CAVNYO010000399">
    <property type="protein sequence ID" value="CAK5273715.1"/>
    <property type="molecule type" value="Genomic_DNA"/>
</dbReference>
<accession>A0AAD2Q444</accession>
<sequence length="94" mass="9833">MYPYIDRVRHHAIRSCEHVGGDTIYFFAKNADRFPCLEGPEGFSFGFAAAGGLLSVFLAGAFSCSAFALSTLALALGLGLVSFFTSSGPSSSAV</sequence>
<keyword evidence="3" id="KW-1185">Reference proteome</keyword>
<protein>
    <submittedName>
        <fullName evidence="2">Uncharacterized protein</fullName>
    </submittedName>
</protein>
<dbReference type="AlphaFoldDB" id="A0AAD2Q444"/>
<dbReference type="EMBL" id="CAVNYO010000122">
    <property type="protein sequence ID" value="CAK5267432.1"/>
    <property type="molecule type" value="Genomic_DNA"/>
</dbReference>
<gene>
    <name evidence="2" type="ORF">MYCIT1_LOCUS20368</name>
    <name evidence="1" type="ORF">MYCIT1_LOCUS9932</name>
</gene>
<name>A0AAD2Q444_9AGAR</name>
<evidence type="ECO:0000313" key="3">
    <source>
        <dbReference type="Proteomes" id="UP001295794"/>
    </source>
</evidence>
<reference evidence="2" key="1">
    <citation type="submission" date="2023-11" db="EMBL/GenBank/DDBJ databases">
        <authorList>
            <person name="De Vega J J."/>
            <person name="De Vega J J."/>
        </authorList>
    </citation>
    <scope>NUCLEOTIDE SEQUENCE</scope>
</reference>
<evidence type="ECO:0000313" key="2">
    <source>
        <dbReference type="EMBL" id="CAK5273715.1"/>
    </source>
</evidence>
<proteinExistence type="predicted"/>
<feature type="non-terminal residue" evidence="2">
    <location>
        <position position="94"/>
    </location>
</feature>
<evidence type="ECO:0000313" key="1">
    <source>
        <dbReference type="EMBL" id="CAK5267432.1"/>
    </source>
</evidence>
<dbReference type="Proteomes" id="UP001295794">
    <property type="component" value="Unassembled WGS sequence"/>
</dbReference>